<organism evidence="1 2">
    <name type="scientific">Hypericibacter adhaerens</name>
    <dbReference type="NCBI Taxonomy" id="2602016"/>
    <lineage>
        <taxon>Bacteria</taxon>
        <taxon>Pseudomonadati</taxon>
        <taxon>Pseudomonadota</taxon>
        <taxon>Alphaproteobacteria</taxon>
        <taxon>Rhodospirillales</taxon>
        <taxon>Dongiaceae</taxon>
        <taxon>Hypericibacter</taxon>
    </lineage>
</organism>
<dbReference type="RefSeq" id="WP_151115217.1">
    <property type="nucleotide sequence ID" value="NZ_CP042582.1"/>
</dbReference>
<dbReference type="OrthoDB" id="7064750at2"/>
<keyword evidence="2" id="KW-1185">Reference proteome</keyword>
<dbReference type="KEGG" id="hadh:FRZ61_09200"/>
<protein>
    <submittedName>
        <fullName evidence="1">Uncharacterized protein</fullName>
    </submittedName>
</protein>
<evidence type="ECO:0000313" key="2">
    <source>
        <dbReference type="Proteomes" id="UP000325797"/>
    </source>
</evidence>
<gene>
    <name evidence="1" type="ORF">FRZ61_09200</name>
</gene>
<dbReference type="Proteomes" id="UP000325797">
    <property type="component" value="Chromosome"/>
</dbReference>
<dbReference type="AlphaFoldDB" id="A0A5J6MXP4"/>
<evidence type="ECO:0000313" key="1">
    <source>
        <dbReference type="EMBL" id="QEX21000.1"/>
    </source>
</evidence>
<name>A0A5J6MXP4_9PROT</name>
<sequence length="153" mass="16912">MLDSISKLVQVLSVVVGVVVSIWSFTNAQKSEAEARAKEAEARKLELARPFLELRQKFYLEAVHAAAVLANPEVQTDEDLDKARKRFRELYVAELSMVECPTVEASMVKLAQTIDKDLTRLTPAQSAALDLAHALRDTFVVAWEVEGTCAPSP</sequence>
<proteinExistence type="predicted"/>
<reference evidence="1 2" key="1">
    <citation type="submission" date="2019-08" db="EMBL/GenBank/DDBJ databases">
        <title>Hyperibacter terrae gen. nov., sp. nov. and Hyperibacter viscosus sp. nov., two new members in the family Rhodospirillaceae isolated from the rhizosphere of Hypericum perforatum.</title>
        <authorList>
            <person name="Noviana Z."/>
        </authorList>
    </citation>
    <scope>NUCLEOTIDE SEQUENCE [LARGE SCALE GENOMIC DNA]</scope>
    <source>
        <strain evidence="1 2">R5959</strain>
    </source>
</reference>
<accession>A0A5J6MXP4</accession>
<dbReference type="EMBL" id="CP042582">
    <property type="protein sequence ID" value="QEX21000.1"/>
    <property type="molecule type" value="Genomic_DNA"/>
</dbReference>